<organism evidence="2">
    <name type="scientific">Salmonella enterica</name>
    <name type="common">Salmonella choleraesuis</name>
    <dbReference type="NCBI Taxonomy" id="28901"/>
    <lineage>
        <taxon>Bacteria</taxon>
        <taxon>Pseudomonadati</taxon>
        <taxon>Pseudomonadota</taxon>
        <taxon>Gammaproteobacteria</taxon>
        <taxon>Enterobacterales</taxon>
        <taxon>Enterobacteriaceae</taxon>
        <taxon>Salmonella</taxon>
    </lineage>
</organism>
<dbReference type="InterPro" id="IPR011128">
    <property type="entry name" value="G3P_DH_NAD-dep_N"/>
</dbReference>
<dbReference type="AlphaFoldDB" id="A0A746J7M5"/>
<reference evidence="2" key="2">
    <citation type="submission" date="2020-02" db="EMBL/GenBank/DDBJ databases">
        <authorList>
            <consortium name="NCBI Pathogen Detection Project"/>
        </authorList>
    </citation>
    <scope>NUCLEOTIDE SEQUENCE</scope>
    <source>
        <strain evidence="2">MA.GW_S02100-06</strain>
    </source>
</reference>
<dbReference type="Pfam" id="PF01210">
    <property type="entry name" value="NAD_Gly3P_dh_N"/>
    <property type="match status" value="1"/>
</dbReference>
<name>A0A746J7M5_SALER</name>
<protein>
    <submittedName>
        <fullName evidence="2">Glycerol-3-phosphate dehydrogenase</fullName>
    </submittedName>
</protein>
<gene>
    <name evidence="2" type="ORF">G8B69_004766</name>
</gene>
<dbReference type="GO" id="GO:0046168">
    <property type="term" value="P:glycerol-3-phosphate catabolic process"/>
    <property type="evidence" value="ECO:0007669"/>
    <property type="project" value="InterPro"/>
</dbReference>
<dbReference type="GO" id="GO:0051287">
    <property type="term" value="F:NAD binding"/>
    <property type="evidence" value="ECO:0007669"/>
    <property type="project" value="InterPro"/>
</dbReference>
<evidence type="ECO:0000259" key="1">
    <source>
        <dbReference type="Pfam" id="PF01210"/>
    </source>
</evidence>
<sequence length="38" mass="3939">MNQSNASMTVIGAGSYGTALAITLARNGHQVVLWGHDP</sequence>
<dbReference type="InterPro" id="IPR036291">
    <property type="entry name" value="NAD(P)-bd_dom_sf"/>
</dbReference>
<reference evidence="2" key="1">
    <citation type="journal article" date="2018" name="Genome Biol.">
        <title>SKESA: strategic k-mer extension for scrupulous assemblies.</title>
        <authorList>
            <person name="Souvorov A."/>
            <person name="Agarwala R."/>
            <person name="Lipman D.J."/>
        </authorList>
    </citation>
    <scope>NUCLEOTIDE SEQUENCE</scope>
    <source>
        <strain evidence="2">MA.GW_S02100-06</strain>
    </source>
</reference>
<comment type="caution">
    <text evidence="2">The sequence shown here is derived from an EMBL/GenBank/DDBJ whole genome shotgun (WGS) entry which is preliminary data.</text>
</comment>
<proteinExistence type="predicted"/>
<dbReference type="SUPFAM" id="SSF51735">
    <property type="entry name" value="NAD(P)-binding Rossmann-fold domains"/>
    <property type="match status" value="1"/>
</dbReference>
<dbReference type="Gene3D" id="3.40.50.720">
    <property type="entry name" value="NAD(P)-binding Rossmann-like Domain"/>
    <property type="match status" value="1"/>
</dbReference>
<dbReference type="GO" id="GO:0016616">
    <property type="term" value="F:oxidoreductase activity, acting on the CH-OH group of donors, NAD or NADP as acceptor"/>
    <property type="evidence" value="ECO:0007669"/>
    <property type="project" value="InterPro"/>
</dbReference>
<evidence type="ECO:0000313" key="2">
    <source>
        <dbReference type="EMBL" id="HAF3862772.1"/>
    </source>
</evidence>
<feature type="domain" description="Glycerol-3-phosphate dehydrogenase NAD-dependent N-terminal" evidence="1">
    <location>
        <begin position="8"/>
        <end position="37"/>
    </location>
</feature>
<accession>A0A746J7M5</accession>
<dbReference type="EMBL" id="DAAUZR010000048">
    <property type="protein sequence ID" value="HAF3862772.1"/>
    <property type="molecule type" value="Genomic_DNA"/>
</dbReference>
<feature type="non-terminal residue" evidence="2">
    <location>
        <position position="38"/>
    </location>
</feature>